<sequence>MRKLMIAAAAFPLLIACNQGVKEENTRLKTENEQLSMENQQQDSLINDFVSSFSQIQENLARIREKEESIKEAQEGGMENSQSMRDEVLEDVEVINELLSQNKKTIADLNDKLQRYSYEVGKFKKMVANLNKEIETKDNQVLELKENLAAQNFEMNKLNSKLDTLSATSKKQQQRIEEQTEDLNSAYYAVGTYKDLQENDVVDRKGGIIGIGSTKTIAEDFNRDYFTKIDIRKTTIIPLDAEDKDVKLVSNHPSDSYKWNKAEDKVSSLEITKPETFWKASKYLVVLVD</sequence>
<feature type="coiled-coil region" evidence="1">
    <location>
        <begin position="18"/>
        <end position="76"/>
    </location>
</feature>
<dbReference type="eggNOG" id="COG1196">
    <property type="taxonomic scope" value="Bacteria"/>
</dbReference>
<keyword evidence="1" id="KW-0175">Coiled coil</keyword>
<name>G8R053_OWEHD</name>
<dbReference type="STRING" id="926562.Oweho_2757"/>
<reference evidence="2 3" key="1">
    <citation type="journal article" date="2012" name="Stand. Genomic Sci.">
        <title>Genome sequence of the orange-pigmented seawater bacterium Owenweeksia hongkongensis type strain (UST20020801(T)).</title>
        <authorList>
            <person name="Riedel T."/>
            <person name="Held B."/>
            <person name="Nolan M."/>
            <person name="Lucas S."/>
            <person name="Lapidus A."/>
            <person name="Tice H."/>
            <person name="Del Rio T.G."/>
            <person name="Cheng J.F."/>
            <person name="Han C."/>
            <person name="Tapia R."/>
            <person name="Goodwin L.A."/>
            <person name="Pitluck S."/>
            <person name="Liolios K."/>
            <person name="Mavromatis K."/>
            <person name="Pagani I."/>
            <person name="Ivanova N."/>
            <person name="Mikhailova N."/>
            <person name="Pati A."/>
            <person name="Chen A."/>
            <person name="Palaniappan K."/>
            <person name="Rohde M."/>
            <person name="Tindall B.J."/>
            <person name="Detter J.C."/>
            <person name="Goker M."/>
            <person name="Woyke T."/>
            <person name="Bristow J."/>
            <person name="Eisen J.A."/>
            <person name="Markowitz V."/>
            <person name="Hugenholtz P."/>
            <person name="Klenk H.P."/>
            <person name="Kyrpides N.C."/>
        </authorList>
    </citation>
    <scope>NUCLEOTIDE SEQUENCE</scope>
    <source>
        <strain evidence="3">DSM 17368 / JCM 12287 / NRRL B-23963</strain>
    </source>
</reference>
<dbReference type="OrthoDB" id="597123at2"/>
<evidence type="ECO:0000313" key="3">
    <source>
        <dbReference type="Proteomes" id="UP000005631"/>
    </source>
</evidence>
<accession>G8R053</accession>
<dbReference type="RefSeq" id="WP_014203068.1">
    <property type="nucleotide sequence ID" value="NC_016599.1"/>
</dbReference>
<protein>
    <recommendedName>
        <fullName evidence="4">Lipoprotein</fullName>
    </recommendedName>
</protein>
<keyword evidence="3" id="KW-1185">Reference proteome</keyword>
<evidence type="ECO:0008006" key="4">
    <source>
        <dbReference type="Google" id="ProtNLM"/>
    </source>
</evidence>
<dbReference type="KEGG" id="oho:Oweho_2757"/>
<evidence type="ECO:0000313" key="2">
    <source>
        <dbReference type="EMBL" id="AEV33719.1"/>
    </source>
</evidence>
<dbReference type="Proteomes" id="UP000005631">
    <property type="component" value="Chromosome"/>
</dbReference>
<proteinExistence type="predicted"/>
<dbReference type="EMBL" id="CP003156">
    <property type="protein sequence ID" value="AEV33719.1"/>
    <property type="molecule type" value="Genomic_DNA"/>
</dbReference>
<evidence type="ECO:0000256" key="1">
    <source>
        <dbReference type="SAM" id="Coils"/>
    </source>
</evidence>
<feature type="coiled-coil region" evidence="1">
    <location>
        <begin position="127"/>
        <end position="182"/>
    </location>
</feature>
<dbReference type="HOGENOM" id="CLU_959239_0_0_10"/>
<dbReference type="AlphaFoldDB" id="G8R053"/>
<dbReference type="PROSITE" id="PS51257">
    <property type="entry name" value="PROKAR_LIPOPROTEIN"/>
    <property type="match status" value="1"/>
</dbReference>
<gene>
    <name evidence="2" type="ordered locus">Oweho_2757</name>
</gene>
<organism evidence="2 3">
    <name type="scientific">Owenweeksia hongkongensis (strain DSM 17368 / CIP 108786 / JCM 12287 / NRRL B-23963 / UST20020801)</name>
    <dbReference type="NCBI Taxonomy" id="926562"/>
    <lineage>
        <taxon>Bacteria</taxon>
        <taxon>Pseudomonadati</taxon>
        <taxon>Bacteroidota</taxon>
        <taxon>Flavobacteriia</taxon>
        <taxon>Flavobacteriales</taxon>
        <taxon>Owenweeksiaceae</taxon>
        <taxon>Owenweeksia</taxon>
    </lineage>
</organism>